<evidence type="ECO:0000313" key="1">
    <source>
        <dbReference type="Proteomes" id="UP000095282"/>
    </source>
</evidence>
<name>A0A1I7U750_9PELO</name>
<dbReference type="Gene3D" id="3.40.800.20">
    <property type="entry name" value="Histone deacetylase domain"/>
    <property type="match status" value="1"/>
</dbReference>
<dbReference type="InterPro" id="IPR023696">
    <property type="entry name" value="Ureohydrolase_dom_sf"/>
</dbReference>
<dbReference type="eggNOG" id="KOG1344">
    <property type="taxonomic scope" value="Eukaryota"/>
</dbReference>
<dbReference type="InterPro" id="IPR037138">
    <property type="entry name" value="His_deacetylse_dom_sf"/>
</dbReference>
<protein>
    <submittedName>
        <fullName evidence="2">Histone deacetylase</fullName>
    </submittedName>
</protein>
<sequence>MSEREDGQSYCLNSDQRPIVYHADYNVTAFGIEHLHPFDSSKWGRVIAYLKEMKLIKSSTLVEPNLPTFEELTRVHDRK</sequence>
<dbReference type="STRING" id="1561998.A0A1I7U750"/>
<dbReference type="AlphaFoldDB" id="A0A1I7U750"/>
<dbReference type="WBParaSite" id="Csp11.Scaffold629.g15543.t1">
    <property type="protein sequence ID" value="Csp11.Scaffold629.g15543.t1"/>
    <property type="gene ID" value="Csp11.Scaffold629.g15543"/>
</dbReference>
<organism evidence="1 2">
    <name type="scientific">Caenorhabditis tropicalis</name>
    <dbReference type="NCBI Taxonomy" id="1561998"/>
    <lineage>
        <taxon>Eukaryota</taxon>
        <taxon>Metazoa</taxon>
        <taxon>Ecdysozoa</taxon>
        <taxon>Nematoda</taxon>
        <taxon>Chromadorea</taxon>
        <taxon>Rhabditida</taxon>
        <taxon>Rhabditina</taxon>
        <taxon>Rhabditomorpha</taxon>
        <taxon>Rhabditoidea</taxon>
        <taxon>Rhabditidae</taxon>
        <taxon>Peloderinae</taxon>
        <taxon>Caenorhabditis</taxon>
    </lineage>
</organism>
<dbReference type="Proteomes" id="UP000095282">
    <property type="component" value="Unplaced"/>
</dbReference>
<accession>A0A1I7U750</accession>
<evidence type="ECO:0000313" key="2">
    <source>
        <dbReference type="WBParaSite" id="Csp11.Scaffold629.g15543.t1"/>
    </source>
</evidence>
<proteinExistence type="predicted"/>
<keyword evidence="1" id="KW-1185">Reference proteome</keyword>
<dbReference type="SUPFAM" id="SSF52768">
    <property type="entry name" value="Arginase/deacetylase"/>
    <property type="match status" value="1"/>
</dbReference>
<reference evidence="2" key="1">
    <citation type="submission" date="2016-11" db="UniProtKB">
        <authorList>
            <consortium name="WormBaseParasite"/>
        </authorList>
    </citation>
    <scope>IDENTIFICATION</scope>
</reference>